<dbReference type="InterPro" id="IPR036388">
    <property type="entry name" value="WH-like_DNA-bd_sf"/>
</dbReference>
<dbReference type="PANTHER" id="PTHR33204">
    <property type="entry name" value="TRANSCRIPTIONAL REGULATOR, MARR FAMILY"/>
    <property type="match status" value="1"/>
</dbReference>
<dbReference type="Gene3D" id="1.10.10.10">
    <property type="entry name" value="Winged helix-like DNA-binding domain superfamily/Winged helix DNA-binding domain"/>
    <property type="match status" value="1"/>
</dbReference>
<feature type="region of interest" description="Disordered" evidence="4">
    <location>
        <begin position="214"/>
        <end position="239"/>
    </location>
</feature>
<dbReference type="InterPro" id="IPR036390">
    <property type="entry name" value="WH_DNA-bd_sf"/>
</dbReference>
<evidence type="ECO:0000256" key="1">
    <source>
        <dbReference type="ARBA" id="ARBA00023015"/>
    </source>
</evidence>
<dbReference type="PROSITE" id="PS51118">
    <property type="entry name" value="HTH_HXLR"/>
    <property type="match status" value="1"/>
</dbReference>
<evidence type="ECO:0000313" key="7">
    <source>
        <dbReference type="Proteomes" id="UP000315628"/>
    </source>
</evidence>
<evidence type="ECO:0000256" key="2">
    <source>
        <dbReference type="ARBA" id="ARBA00023125"/>
    </source>
</evidence>
<comment type="caution">
    <text evidence="6">The sequence shown here is derived from an EMBL/GenBank/DDBJ whole genome shotgun (WGS) entry which is preliminary data.</text>
</comment>
<dbReference type="SUPFAM" id="SSF46785">
    <property type="entry name" value="Winged helix' DNA-binding domain"/>
    <property type="match status" value="1"/>
</dbReference>
<keyword evidence="2" id="KW-0238">DNA-binding</keyword>
<feature type="compositionally biased region" description="Polar residues" evidence="4">
    <location>
        <begin position="230"/>
        <end position="239"/>
    </location>
</feature>
<sequence length="239" mass="25680">MLAGMRSYGQYCAIAKALDVVGDRWSLLIVRELWYRGPSRFTDLRGGLPGIATNLLTTRLQDLERGEVLVRVSAPPPAPASTVLYSLTDRGRELRSVLTSLASFGAPLARRYDEGEHFRHHWLHMPVMAYLRDHDPNGPRKCLRVGTAEDGLDVLVCAGDLSVSIADASVTPDAQMTGPPDTLVALINGRHTLAEARDRGLEVTGDSSLLGRIWGASEGPAGAGRRGGSTEPQTAGVSK</sequence>
<feature type="domain" description="HTH hxlR-type" evidence="5">
    <location>
        <begin position="12"/>
        <end position="113"/>
    </location>
</feature>
<keyword evidence="1" id="KW-0805">Transcription regulation</keyword>
<dbReference type="PANTHER" id="PTHR33204:SF18">
    <property type="entry name" value="TRANSCRIPTIONAL REGULATORY PROTEIN"/>
    <property type="match status" value="1"/>
</dbReference>
<dbReference type="Proteomes" id="UP000315628">
    <property type="component" value="Unassembled WGS sequence"/>
</dbReference>
<dbReference type="AlphaFoldDB" id="A0A560W9S1"/>
<proteinExistence type="predicted"/>
<reference evidence="6 7" key="1">
    <citation type="submission" date="2019-06" db="EMBL/GenBank/DDBJ databases">
        <title>Sequencing the genomes of 1000 actinobacteria strains.</title>
        <authorList>
            <person name="Klenk H.-P."/>
        </authorList>
    </citation>
    <scope>NUCLEOTIDE SEQUENCE [LARGE SCALE GENOMIC DNA]</scope>
    <source>
        <strain evidence="6 7">DSM 18935</strain>
    </source>
</reference>
<evidence type="ECO:0000313" key="6">
    <source>
        <dbReference type="EMBL" id="TWD14377.1"/>
    </source>
</evidence>
<evidence type="ECO:0000256" key="4">
    <source>
        <dbReference type="SAM" id="MobiDB-lite"/>
    </source>
</evidence>
<gene>
    <name evidence="6" type="ORF">FB557_1786</name>
</gene>
<evidence type="ECO:0000259" key="5">
    <source>
        <dbReference type="PROSITE" id="PS51118"/>
    </source>
</evidence>
<dbReference type="InterPro" id="IPR002577">
    <property type="entry name" value="HTH_HxlR"/>
</dbReference>
<protein>
    <submittedName>
        <fullName evidence="6">HxlR family transcriptional regulator</fullName>
    </submittedName>
</protein>
<dbReference type="GO" id="GO:0003677">
    <property type="term" value="F:DNA binding"/>
    <property type="evidence" value="ECO:0007669"/>
    <property type="project" value="UniProtKB-KW"/>
</dbReference>
<dbReference type="EMBL" id="VIUW01000003">
    <property type="protein sequence ID" value="TWD14377.1"/>
    <property type="molecule type" value="Genomic_DNA"/>
</dbReference>
<name>A0A560W9S1_9MICO</name>
<organism evidence="6 7">
    <name type="scientific">Marihabitans asiaticum</name>
    <dbReference type="NCBI Taxonomy" id="415218"/>
    <lineage>
        <taxon>Bacteria</taxon>
        <taxon>Bacillati</taxon>
        <taxon>Actinomycetota</taxon>
        <taxon>Actinomycetes</taxon>
        <taxon>Micrococcales</taxon>
        <taxon>Intrasporangiaceae</taxon>
        <taxon>Marihabitans</taxon>
    </lineage>
</organism>
<keyword evidence="7" id="KW-1185">Reference proteome</keyword>
<dbReference type="Pfam" id="PF01638">
    <property type="entry name" value="HxlR"/>
    <property type="match status" value="1"/>
</dbReference>
<accession>A0A560W9S1</accession>
<keyword evidence="3" id="KW-0804">Transcription</keyword>
<evidence type="ECO:0000256" key="3">
    <source>
        <dbReference type="ARBA" id="ARBA00023163"/>
    </source>
</evidence>